<organism evidence="1 2">
    <name type="scientific">Caballeronia sordidicola</name>
    <name type="common">Burkholderia sordidicola</name>
    <dbReference type="NCBI Taxonomy" id="196367"/>
    <lineage>
        <taxon>Bacteria</taxon>
        <taxon>Pseudomonadati</taxon>
        <taxon>Pseudomonadota</taxon>
        <taxon>Betaproteobacteria</taxon>
        <taxon>Burkholderiales</taxon>
        <taxon>Burkholderiaceae</taxon>
        <taxon>Caballeronia</taxon>
    </lineage>
</organism>
<accession>A0A242MFZ2</accession>
<dbReference type="Proteomes" id="UP000195221">
    <property type="component" value="Unassembled WGS sequence"/>
</dbReference>
<evidence type="ECO:0000313" key="1">
    <source>
        <dbReference type="EMBL" id="OTP70221.1"/>
    </source>
</evidence>
<dbReference type="EMBL" id="NBTZ01000111">
    <property type="protein sequence ID" value="OTP70221.1"/>
    <property type="molecule type" value="Genomic_DNA"/>
</dbReference>
<sequence length="41" mass="4604">MELDAELDSKRSLLKSAEVGCFLPVAADFFMRLSIGQRETE</sequence>
<dbReference type="AlphaFoldDB" id="A0A242MFZ2"/>
<protein>
    <submittedName>
        <fullName evidence="1">Uncharacterized protein</fullName>
    </submittedName>
</protein>
<proteinExistence type="predicted"/>
<evidence type="ECO:0000313" key="2">
    <source>
        <dbReference type="Proteomes" id="UP000195221"/>
    </source>
</evidence>
<reference evidence="1 2" key="1">
    <citation type="submission" date="2017-03" db="EMBL/GenBank/DDBJ databases">
        <title>Genome analysis of strain PAMC 26577.</title>
        <authorList>
            <person name="Oh H.-M."/>
            <person name="Yang J.-A."/>
        </authorList>
    </citation>
    <scope>NUCLEOTIDE SEQUENCE [LARGE SCALE GENOMIC DNA]</scope>
    <source>
        <strain evidence="1 2">PAMC 26577</strain>
    </source>
</reference>
<name>A0A242MFZ2_CABSO</name>
<gene>
    <name evidence="1" type="ORF">PAMC26577_28310</name>
</gene>
<comment type="caution">
    <text evidence="1">The sequence shown here is derived from an EMBL/GenBank/DDBJ whole genome shotgun (WGS) entry which is preliminary data.</text>
</comment>